<protein>
    <submittedName>
        <fullName evidence="2">Uncharacterized protein</fullName>
    </submittedName>
</protein>
<dbReference type="OrthoDB" id="3064023at2759"/>
<feature type="region of interest" description="Disordered" evidence="1">
    <location>
        <begin position="209"/>
        <end position="241"/>
    </location>
</feature>
<reference evidence="2" key="1">
    <citation type="submission" date="2020-05" db="EMBL/GenBank/DDBJ databases">
        <title>Mycena genomes resolve the evolution of fungal bioluminescence.</title>
        <authorList>
            <person name="Tsai I.J."/>
        </authorList>
    </citation>
    <scope>NUCLEOTIDE SEQUENCE</scope>
    <source>
        <strain evidence="2">CCC161011</strain>
    </source>
</reference>
<dbReference type="AlphaFoldDB" id="A0A8H7CD63"/>
<sequence>MRPWHMYQKKKCRRKQCKRHCVASGGCQCPGHHPPPDAPTQDTTPRLSTSFLNALSAAVEVFTPRPSKPITQATTDEQKLHVTHPHWFSSPTPSPARPSSLPIAFTLVDFAYDQKLAIVHAMHSSNWDWVHPGDRPYDAYSVEFSRWMPVEAAYSHSLHHRQCILIRSRGVTGIDEDVHIATLVAEVQVYENKLPFITHTPPPPCPLRLPASPSQHRSASSGSLGMVGKGKKRKMEEESSDDEIIVTEYKVPTPSRRPKLTVRIPSSSTSLPALSLSLAGPSTSSTAGPSMPTFPPLDSSPTFPPSIPLLPRRTPWKF</sequence>
<keyword evidence="3" id="KW-1185">Reference proteome</keyword>
<organism evidence="2 3">
    <name type="scientific">Mycena venus</name>
    <dbReference type="NCBI Taxonomy" id="2733690"/>
    <lineage>
        <taxon>Eukaryota</taxon>
        <taxon>Fungi</taxon>
        <taxon>Dikarya</taxon>
        <taxon>Basidiomycota</taxon>
        <taxon>Agaricomycotina</taxon>
        <taxon>Agaricomycetes</taxon>
        <taxon>Agaricomycetidae</taxon>
        <taxon>Agaricales</taxon>
        <taxon>Marasmiineae</taxon>
        <taxon>Mycenaceae</taxon>
        <taxon>Mycena</taxon>
    </lineage>
</organism>
<gene>
    <name evidence="2" type="ORF">MVEN_02391000</name>
</gene>
<comment type="caution">
    <text evidence="2">The sequence shown here is derived from an EMBL/GenBank/DDBJ whole genome shotgun (WGS) entry which is preliminary data.</text>
</comment>
<feature type="region of interest" description="Disordered" evidence="1">
    <location>
        <begin position="255"/>
        <end position="318"/>
    </location>
</feature>
<accession>A0A8H7CD63</accession>
<name>A0A8H7CD63_9AGAR</name>
<feature type="compositionally biased region" description="Low complexity" evidence="1">
    <location>
        <begin position="265"/>
        <end position="288"/>
    </location>
</feature>
<dbReference type="Proteomes" id="UP000620124">
    <property type="component" value="Unassembled WGS sequence"/>
</dbReference>
<evidence type="ECO:0000256" key="1">
    <source>
        <dbReference type="SAM" id="MobiDB-lite"/>
    </source>
</evidence>
<evidence type="ECO:0000313" key="3">
    <source>
        <dbReference type="Proteomes" id="UP000620124"/>
    </source>
</evidence>
<dbReference type="EMBL" id="JACAZI010000031">
    <property type="protein sequence ID" value="KAF7332860.1"/>
    <property type="molecule type" value="Genomic_DNA"/>
</dbReference>
<proteinExistence type="predicted"/>
<evidence type="ECO:0000313" key="2">
    <source>
        <dbReference type="EMBL" id="KAF7332860.1"/>
    </source>
</evidence>